<protein>
    <submittedName>
        <fullName evidence="2">Uncharacterized protein</fullName>
    </submittedName>
</protein>
<organism evidence="2 3">
    <name type="scientific">Entomobacter blattae</name>
    <dbReference type="NCBI Taxonomy" id="2762277"/>
    <lineage>
        <taxon>Bacteria</taxon>
        <taxon>Pseudomonadati</taxon>
        <taxon>Pseudomonadota</taxon>
        <taxon>Alphaproteobacteria</taxon>
        <taxon>Acetobacterales</taxon>
        <taxon>Acetobacteraceae</taxon>
        <taxon>Entomobacter</taxon>
    </lineage>
</organism>
<dbReference type="AlphaFoldDB" id="A0A7H1NQQ9"/>
<name>A0A7H1NQQ9_9PROT</name>
<feature type="region of interest" description="Disordered" evidence="1">
    <location>
        <begin position="36"/>
        <end position="86"/>
    </location>
</feature>
<sequence length="86" mass="9529">MSKNHMLEVKNLHARVAEAEPEKPILIIRSGLDYEPVLEGPRSRPGRTADLKTQEVQNKGVQSQGKRAPTGPGSHMEEVAKIDYLV</sequence>
<reference evidence="2 3" key="1">
    <citation type="submission" date="2020-08" db="EMBL/GenBank/DDBJ databases">
        <title>Complete genome sequence of Entomobacter blattae G55GP.</title>
        <authorList>
            <person name="Poehlein A."/>
            <person name="Guzman J."/>
            <person name="Daniel R."/>
            <person name="Vilcinskas A."/>
        </authorList>
    </citation>
    <scope>NUCLEOTIDE SEQUENCE [LARGE SCALE GENOMIC DNA]</scope>
    <source>
        <strain evidence="2 3">G55GP</strain>
    </source>
</reference>
<dbReference type="KEGG" id="ebla:JGUZn3_08870"/>
<dbReference type="EMBL" id="CP060244">
    <property type="protein sequence ID" value="QNT78119.1"/>
    <property type="molecule type" value="Genomic_DNA"/>
</dbReference>
<dbReference type="RefSeq" id="WP_203414480.1">
    <property type="nucleotide sequence ID" value="NZ_CP060244.1"/>
</dbReference>
<feature type="compositionally biased region" description="Basic and acidic residues" evidence="1">
    <location>
        <begin position="75"/>
        <end position="86"/>
    </location>
</feature>
<evidence type="ECO:0000256" key="1">
    <source>
        <dbReference type="SAM" id="MobiDB-lite"/>
    </source>
</evidence>
<gene>
    <name evidence="2" type="ORF">JGUZn3_08870</name>
</gene>
<keyword evidence="3" id="KW-1185">Reference proteome</keyword>
<accession>A0A7H1NQQ9</accession>
<evidence type="ECO:0000313" key="2">
    <source>
        <dbReference type="EMBL" id="QNT78119.1"/>
    </source>
</evidence>
<dbReference type="Proteomes" id="UP000516349">
    <property type="component" value="Chromosome"/>
</dbReference>
<feature type="compositionally biased region" description="Polar residues" evidence="1">
    <location>
        <begin position="54"/>
        <end position="65"/>
    </location>
</feature>
<evidence type="ECO:0000313" key="3">
    <source>
        <dbReference type="Proteomes" id="UP000516349"/>
    </source>
</evidence>
<proteinExistence type="predicted"/>